<dbReference type="PANTHER" id="PTHR43316:SF3">
    <property type="entry name" value="HALOACID DEHALOGENASE, TYPE II (AFU_ORTHOLOGUE AFUA_2G07750)-RELATED"/>
    <property type="match status" value="1"/>
</dbReference>
<dbReference type="InterPro" id="IPR036412">
    <property type="entry name" value="HAD-like_sf"/>
</dbReference>
<evidence type="ECO:0000256" key="1">
    <source>
        <dbReference type="ARBA" id="ARBA00022801"/>
    </source>
</evidence>
<dbReference type="Pfam" id="PF00702">
    <property type="entry name" value="Hydrolase"/>
    <property type="match status" value="1"/>
</dbReference>
<reference evidence="2 3" key="1">
    <citation type="submission" date="2019-03" db="EMBL/GenBank/DDBJ databases">
        <title>Genomic Encyclopedia of Type Strains, Phase IV (KMG-IV): sequencing the most valuable type-strain genomes for metagenomic binning, comparative biology and taxonomic classification.</title>
        <authorList>
            <person name="Goeker M."/>
        </authorList>
    </citation>
    <scope>NUCLEOTIDE SEQUENCE [LARGE SCALE GENOMIC DNA]</scope>
    <source>
        <strain evidence="2 3">DSM 24176</strain>
    </source>
</reference>
<gene>
    <name evidence="2" type="ORF">EDC19_2655</name>
</gene>
<keyword evidence="1" id="KW-0378">Hydrolase</keyword>
<protein>
    <submittedName>
        <fullName evidence="2">FMN phosphatase YigB (HAD superfamily)</fullName>
    </submittedName>
</protein>
<dbReference type="EMBL" id="SMGQ01000017">
    <property type="protein sequence ID" value="TCK88008.1"/>
    <property type="molecule type" value="Genomic_DNA"/>
</dbReference>
<accession>A0A4R1M6V5</accession>
<dbReference type="PANTHER" id="PTHR43316">
    <property type="entry name" value="HYDROLASE, HALOACID DELAHOGENASE-RELATED"/>
    <property type="match status" value="1"/>
</dbReference>
<evidence type="ECO:0000313" key="2">
    <source>
        <dbReference type="EMBL" id="TCK88008.1"/>
    </source>
</evidence>
<dbReference type="OrthoDB" id="9809962at2"/>
<dbReference type="GO" id="GO:0016787">
    <property type="term" value="F:hydrolase activity"/>
    <property type="evidence" value="ECO:0007669"/>
    <property type="project" value="UniProtKB-KW"/>
</dbReference>
<dbReference type="SFLD" id="SFLDG01129">
    <property type="entry name" value="C1.5:_HAD__Beta-PGM__Phosphata"/>
    <property type="match status" value="1"/>
</dbReference>
<proteinExistence type="predicted"/>
<dbReference type="RefSeq" id="WP_132283313.1">
    <property type="nucleotide sequence ID" value="NZ_SMGQ01000017.1"/>
</dbReference>
<name>A0A4R1M6V5_9FIRM</name>
<dbReference type="Proteomes" id="UP000294545">
    <property type="component" value="Unassembled WGS sequence"/>
</dbReference>
<dbReference type="AlphaFoldDB" id="A0A4R1M6V5"/>
<keyword evidence="3" id="KW-1185">Reference proteome</keyword>
<dbReference type="SFLD" id="SFLDS00003">
    <property type="entry name" value="Haloacid_Dehalogenase"/>
    <property type="match status" value="1"/>
</dbReference>
<evidence type="ECO:0000313" key="3">
    <source>
        <dbReference type="Proteomes" id="UP000294545"/>
    </source>
</evidence>
<dbReference type="Gene3D" id="3.40.50.1000">
    <property type="entry name" value="HAD superfamily/HAD-like"/>
    <property type="match status" value="1"/>
</dbReference>
<dbReference type="Gene3D" id="1.10.150.520">
    <property type="match status" value="1"/>
</dbReference>
<dbReference type="InterPro" id="IPR023214">
    <property type="entry name" value="HAD_sf"/>
</dbReference>
<dbReference type="InterPro" id="IPR051540">
    <property type="entry name" value="S-2-haloacid_dehalogenase"/>
</dbReference>
<organism evidence="2 3">
    <name type="scientific">Natranaerovirga hydrolytica</name>
    <dbReference type="NCBI Taxonomy" id="680378"/>
    <lineage>
        <taxon>Bacteria</taxon>
        <taxon>Bacillati</taxon>
        <taxon>Bacillota</taxon>
        <taxon>Clostridia</taxon>
        <taxon>Lachnospirales</taxon>
        <taxon>Natranaerovirgaceae</taxon>
        <taxon>Natranaerovirga</taxon>
    </lineage>
</organism>
<dbReference type="SUPFAM" id="SSF56784">
    <property type="entry name" value="HAD-like"/>
    <property type="match status" value="1"/>
</dbReference>
<sequence>MINTILFDLDGTVLPLDTEVFMKVYFDEMSQSFKDLIDEKTLVKYVWAATKEMVQNNEKRSNESVFMETFSGLIKEDINIYKDRFDKFYDEGFHKAKVAVKTKNDSMEKTVRLLSEKNYNMVLATNPLFPKKAILHRIKWANIDPSVFSYITSYEQNNYCKPQLKYYNEILKAINKEARECLMIGNDVQEDLIAGKLGIKTYLVEDHMINREDQAIICDYKGKYEDLYEFVKALPVL</sequence>
<comment type="caution">
    <text evidence="2">The sequence shown here is derived from an EMBL/GenBank/DDBJ whole genome shotgun (WGS) entry which is preliminary data.</text>
</comment>